<dbReference type="Gene3D" id="3.40.720.10">
    <property type="entry name" value="Alkaline Phosphatase, subunit A"/>
    <property type="match status" value="1"/>
</dbReference>
<name>A0A2G3PLY6_WILMA</name>
<comment type="caution">
    <text evidence="1">The sequence shown here is derived from an EMBL/GenBank/DDBJ whole genome shotgun (WGS) entry which is preliminary data.</text>
</comment>
<dbReference type="InterPro" id="IPR017850">
    <property type="entry name" value="Alkaline_phosphatase_core_sf"/>
</dbReference>
<gene>
    <name evidence="1" type="ORF">CSW57_11315</name>
</gene>
<organism evidence="1 2">
    <name type="scientific">Williamsia marianensis</name>
    <dbReference type="NCBI Taxonomy" id="85044"/>
    <lineage>
        <taxon>Bacteria</taxon>
        <taxon>Bacillati</taxon>
        <taxon>Actinomycetota</taxon>
        <taxon>Actinomycetes</taxon>
        <taxon>Mycobacteriales</taxon>
        <taxon>Nocardiaceae</taxon>
        <taxon>Williamsia</taxon>
    </lineage>
</organism>
<accession>A0A2G3PLY6</accession>
<dbReference type="PANTHER" id="PTHR10151:SF120">
    <property type="entry name" value="BIS(5'-ADENOSYL)-TRIPHOSPHATASE"/>
    <property type="match status" value="1"/>
</dbReference>
<dbReference type="GO" id="GO:0016787">
    <property type="term" value="F:hydrolase activity"/>
    <property type="evidence" value="ECO:0007669"/>
    <property type="project" value="UniProtKB-ARBA"/>
</dbReference>
<evidence type="ECO:0000313" key="1">
    <source>
        <dbReference type="EMBL" id="PHV66838.1"/>
    </source>
</evidence>
<dbReference type="Pfam" id="PF01663">
    <property type="entry name" value="Phosphodiest"/>
    <property type="match status" value="1"/>
</dbReference>
<dbReference type="PANTHER" id="PTHR10151">
    <property type="entry name" value="ECTONUCLEOTIDE PYROPHOSPHATASE/PHOSPHODIESTERASE"/>
    <property type="match status" value="1"/>
</dbReference>
<evidence type="ECO:0000313" key="2">
    <source>
        <dbReference type="Proteomes" id="UP000225108"/>
    </source>
</evidence>
<dbReference type="AlphaFoldDB" id="A0A2G3PLY6"/>
<dbReference type="InterPro" id="IPR002591">
    <property type="entry name" value="Phosphodiest/P_Trfase"/>
</dbReference>
<dbReference type="SUPFAM" id="SSF53649">
    <property type="entry name" value="Alkaline phosphatase-like"/>
    <property type="match status" value="1"/>
</dbReference>
<sequence length="391" mass="41408">MSELDPHSTLPPLSSVLESVAASLGAADFDNRLRLVPAHSATVLLIDGLGAELVAAHPIDAPNLNAASLDHSTVVAAGFPATTSVSLTSLSTGRTVGQHGMVGYTFRAGADGLVPQSPILNTLRWCAHGDHDHDLMHVAVPEDIQSGTTIFERCRAQGFVTRQIVPGHHIGSGLSRAAFRGAGQIIAAEKLDELRVAILTEMTGREPTLAYAYYGGLDLAGHLEGPGSESWREQLRLIDEMVGALADELPAGRQIVVTGDHGMVDTSTGRFDIDTHHELTIGTTAVAGEARVRHIYTEPGAAADVRSVWQETLGDRATVVTREEAIDAGWFGPTVTERHKVRIGDVIAAARGATAMVRSVVEPLESQLVGQHGAWDSAEQLVPAIVLRGTR</sequence>
<proteinExistence type="predicted"/>
<dbReference type="Proteomes" id="UP000225108">
    <property type="component" value="Unassembled WGS sequence"/>
</dbReference>
<dbReference type="EMBL" id="PEBD01000008">
    <property type="protein sequence ID" value="PHV66838.1"/>
    <property type="molecule type" value="Genomic_DNA"/>
</dbReference>
<protein>
    <submittedName>
        <fullName evidence="1">Alkaline phosphatase family protein</fullName>
    </submittedName>
</protein>
<reference evidence="1 2" key="1">
    <citation type="submission" date="2017-10" db="EMBL/GenBank/DDBJ databases">
        <title>The draft genome sequence of Williamsia sp. BULT 1.1 isolated from the semi-arid grassland soils from South Africa.</title>
        <authorList>
            <person name="Kabwe M.H."/>
            <person name="Govender N."/>
            <person name="Mutseka Lunga P."/>
            <person name="Vikram S."/>
            <person name="Makhalanyane T.P."/>
        </authorList>
    </citation>
    <scope>NUCLEOTIDE SEQUENCE [LARGE SCALE GENOMIC DNA]</scope>
    <source>
        <strain evidence="1 2">BULT 1.1</strain>
    </source>
</reference>
<dbReference type="RefSeq" id="WP_099382851.1">
    <property type="nucleotide sequence ID" value="NZ_PEBD01000008.1"/>
</dbReference>